<dbReference type="PROSITE" id="PS50937">
    <property type="entry name" value="HTH_MERR_2"/>
    <property type="match status" value="1"/>
</dbReference>
<dbReference type="InterPro" id="IPR000551">
    <property type="entry name" value="MerR-type_HTH_dom"/>
</dbReference>
<dbReference type="InterPro" id="IPR047057">
    <property type="entry name" value="MerR_fam"/>
</dbReference>
<evidence type="ECO:0000313" key="4">
    <source>
        <dbReference type="Proteomes" id="UP000290567"/>
    </source>
</evidence>
<dbReference type="CDD" id="cd01109">
    <property type="entry name" value="HTH_YyaN"/>
    <property type="match status" value="1"/>
</dbReference>
<keyword evidence="1" id="KW-0238">DNA-binding</keyword>
<dbReference type="Proteomes" id="UP000290567">
    <property type="component" value="Unassembled WGS sequence"/>
</dbReference>
<name>A0A4P5PNT0_9ENTE</name>
<evidence type="ECO:0000313" key="3">
    <source>
        <dbReference type="EMBL" id="GCF94813.1"/>
    </source>
</evidence>
<accession>A0A4P5PNT0</accession>
<dbReference type="RefSeq" id="WP_146623223.1">
    <property type="nucleotide sequence ID" value="NZ_BJCC01000024.1"/>
</dbReference>
<evidence type="ECO:0000259" key="2">
    <source>
        <dbReference type="PROSITE" id="PS50937"/>
    </source>
</evidence>
<dbReference type="Pfam" id="PF13411">
    <property type="entry name" value="MerR_1"/>
    <property type="match status" value="1"/>
</dbReference>
<sequence length="134" mass="15434">MNISEAAKLMDVTAVTLRYYERVGLIPPVTRKNGGVRDFQQEDLNWIEFIKCMRSAGLSVESLIEYTSLYQQGDATLEERKSLLQEERDQLAAKYEEIGATLRRLDSKIEDYENGKFQAAEKRLPDWTPKEGIN</sequence>
<feature type="domain" description="HTH merR-type" evidence="2">
    <location>
        <begin position="1"/>
        <end position="69"/>
    </location>
</feature>
<dbReference type="PANTHER" id="PTHR30204:SF98">
    <property type="entry name" value="HTH-TYPE TRANSCRIPTIONAL REGULATOR ADHR"/>
    <property type="match status" value="1"/>
</dbReference>
<dbReference type="PRINTS" id="PR00040">
    <property type="entry name" value="HTHMERR"/>
</dbReference>
<dbReference type="GO" id="GO:0003700">
    <property type="term" value="F:DNA-binding transcription factor activity"/>
    <property type="evidence" value="ECO:0007669"/>
    <property type="project" value="InterPro"/>
</dbReference>
<reference evidence="4" key="1">
    <citation type="submission" date="2019-02" db="EMBL/GenBank/DDBJ databases">
        <title>Draft genome sequence of Enterococcus sp. Gos25-1.</title>
        <authorList>
            <person name="Tanaka N."/>
            <person name="Shiwa Y."/>
            <person name="Fujita N."/>
        </authorList>
    </citation>
    <scope>NUCLEOTIDE SEQUENCE [LARGE SCALE GENOMIC DNA]</scope>
    <source>
        <strain evidence="4">Gos25-1</strain>
    </source>
</reference>
<keyword evidence="4" id="KW-1185">Reference proteome</keyword>
<protein>
    <submittedName>
        <fullName evidence="3">HTH-type transcriptional regulator AdhR</fullName>
    </submittedName>
</protein>
<organism evidence="3 4">
    <name type="scientific">Enterococcus florum</name>
    <dbReference type="NCBI Taxonomy" id="2480627"/>
    <lineage>
        <taxon>Bacteria</taxon>
        <taxon>Bacillati</taxon>
        <taxon>Bacillota</taxon>
        <taxon>Bacilli</taxon>
        <taxon>Lactobacillales</taxon>
        <taxon>Enterococcaceae</taxon>
        <taxon>Enterococcus</taxon>
    </lineage>
</organism>
<dbReference type="SMART" id="SM00422">
    <property type="entry name" value="HTH_MERR"/>
    <property type="match status" value="1"/>
</dbReference>
<dbReference type="SUPFAM" id="SSF46955">
    <property type="entry name" value="Putative DNA-binding domain"/>
    <property type="match status" value="1"/>
</dbReference>
<dbReference type="GO" id="GO:0003677">
    <property type="term" value="F:DNA binding"/>
    <property type="evidence" value="ECO:0007669"/>
    <property type="project" value="UniProtKB-KW"/>
</dbReference>
<gene>
    <name evidence="3" type="primary">adhR</name>
    <name evidence="3" type="ORF">NRIC_27040</name>
</gene>
<comment type="caution">
    <text evidence="3">The sequence shown here is derived from an EMBL/GenBank/DDBJ whole genome shotgun (WGS) entry which is preliminary data.</text>
</comment>
<dbReference type="EMBL" id="BJCC01000024">
    <property type="protein sequence ID" value="GCF94813.1"/>
    <property type="molecule type" value="Genomic_DNA"/>
</dbReference>
<dbReference type="AlphaFoldDB" id="A0A4P5PNT0"/>
<dbReference type="OrthoDB" id="9811174at2"/>
<dbReference type="Gene3D" id="1.10.1660.10">
    <property type="match status" value="1"/>
</dbReference>
<proteinExistence type="predicted"/>
<dbReference type="InterPro" id="IPR009061">
    <property type="entry name" value="DNA-bd_dom_put_sf"/>
</dbReference>
<evidence type="ECO:0000256" key="1">
    <source>
        <dbReference type="ARBA" id="ARBA00023125"/>
    </source>
</evidence>
<dbReference type="PANTHER" id="PTHR30204">
    <property type="entry name" value="REDOX-CYCLING DRUG-SENSING TRANSCRIPTIONAL ACTIVATOR SOXR"/>
    <property type="match status" value="1"/>
</dbReference>